<dbReference type="AlphaFoldDB" id="A0A5B8NPH1"/>
<proteinExistence type="predicted"/>
<evidence type="ECO:0000256" key="3">
    <source>
        <dbReference type="SAM" id="Phobius"/>
    </source>
</evidence>
<dbReference type="EMBL" id="CP042326">
    <property type="protein sequence ID" value="QDZ40100.1"/>
    <property type="molecule type" value="Genomic_DNA"/>
</dbReference>
<feature type="transmembrane region" description="Helical" evidence="3">
    <location>
        <begin position="78"/>
        <end position="98"/>
    </location>
</feature>
<keyword evidence="3" id="KW-1133">Transmembrane helix</keyword>
<organism evidence="4 5">
    <name type="scientific">Euhalothece natronophila Z-M001</name>
    <dbReference type="NCBI Taxonomy" id="522448"/>
    <lineage>
        <taxon>Bacteria</taxon>
        <taxon>Bacillati</taxon>
        <taxon>Cyanobacteriota</taxon>
        <taxon>Cyanophyceae</taxon>
        <taxon>Oscillatoriophycideae</taxon>
        <taxon>Chroococcales</taxon>
        <taxon>Halothecacae</taxon>
        <taxon>Halothece cluster</taxon>
        <taxon>Euhalothece</taxon>
    </lineage>
</organism>
<evidence type="ECO:0000256" key="2">
    <source>
        <dbReference type="SAM" id="MobiDB-lite"/>
    </source>
</evidence>
<reference evidence="4" key="1">
    <citation type="submission" date="2019-08" db="EMBL/GenBank/DDBJ databases">
        <title>Carotenoids and Carotenoid Binding Proteins in the Halophilic Cyanobacterium Euhalothece sp. ZM00.</title>
        <authorList>
            <person name="Cho S.M."/>
            <person name="Song J.Y."/>
            <person name="Park Y.-I."/>
        </authorList>
    </citation>
    <scope>NUCLEOTIDE SEQUENCE [LARGE SCALE GENOMIC DNA]</scope>
    <source>
        <strain evidence="4">Z-M001</strain>
    </source>
</reference>
<feature type="region of interest" description="Disordered" evidence="2">
    <location>
        <begin position="1"/>
        <end position="26"/>
    </location>
</feature>
<accession>A0A5B8NPH1</accession>
<keyword evidence="5" id="KW-1185">Reference proteome</keyword>
<dbReference type="Proteomes" id="UP000318453">
    <property type="component" value="Chromosome"/>
</dbReference>
<protein>
    <submittedName>
        <fullName evidence="4">YggT family protein</fullName>
    </submittedName>
</protein>
<sequence>MPEYNDPKYRGGEDYNRPHDNDESQYKDEMETQYAYGSYQADAKKVQQRQAEAQRLREEERELAKAQRLTLIRKSTQTIAYLVVALETLLGLRFILLITGANPENLFANFIYSLSEPLTLQ</sequence>
<dbReference type="OrthoDB" id="468399at2"/>
<evidence type="ECO:0000256" key="1">
    <source>
        <dbReference type="SAM" id="Coils"/>
    </source>
</evidence>
<evidence type="ECO:0000313" key="5">
    <source>
        <dbReference type="Proteomes" id="UP000318453"/>
    </source>
</evidence>
<feature type="coiled-coil region" evidence="1">
    <location>
        <begin position="39"/>
        <end position="69"/>
    </location>
</feature>
<evidence type="ECO:0000313" key="4">
    <source>
        <dbReference type="EMBL" id="QDZ40100.1"/>
    </source>
</evidence>
<keyword evidence="1" id="KW-0175">Coiled coil</keyword>
<name>A0A5B8NPH1_9CHRO</name>
<gene>
    <name evidence="4" type="ORF">FRE64_09180</name>
</gene>
<dbReference type="KEGG" id="enn:FRE64_09180"/>
<keyword evidence="3" id="KW-0812">Transmembrane</keyword>
<keyword evidence="3" id="KW-0472">Membrane</keyword>
<dbReference type="RefSeq" id="WP_146295772.1">
    <property type="nucleotide sequence ID" value="NZ_CP042326.1"/>
</dbReference>